<dbReference type="PANTHER" id="PTHR16524">
    <property type="entry name" value="CELL DEATH REGULATOR AVEN"/>
    <property type="match status" value="1"/>
</dbReference>
<dbReference type="AlphaFoldDB" id="A0A0D2U8E2"/>
<proteinExistence type="predicted"/>
<dbReference type="Proteomes" id="UP000008743">
    <property type="component" value="Unassembled WGS sequence"/>
</dbReference>
<feature type="region of interest" description="Disordered" evidence="1">
    <location>
        <begin position="1"/>
        <end position="23"/>
    </location>
</feature>
<sequence length="171" mass="19116">MDDEEAEAAAAERRKYQARPKTSNWEKYDKTKMEMLLDDRLNLDLVGADYTSLLQAQAAVMLPEEAYFRFKDEQVAENQPTPADFDADAIALLSVNSHAVASALATLPLHVQLNIDSRYFERALLDDFELEAQSNLTKWNEAHPAPEVERSASCSCASCSSGRRRVNSTNS</sequence>
<keyword evidence="3" id="KW-1185">Reference proteome</keyword>
<accession>A0A0D2U8E2</accession>
<protein>
    <submittedName>
        <fullName evidence="2">Uncharacterized protein</fullName>
    </submittedName>
</protein>
<gene>
    <name evidence="2" type="ORF">CAOG_002510</name>
</gene>
<evidence type="ECO:0000313" key="3">
    <source>
        <dbReference type="Proteomes" id="UP000008743"/>
    </source>
</evidence>
<dbReference type="InterPro" id="IPR026187">
    <property type="entry name" value="Aven"/>
</dbReference>
<dbReference type="PANTHER" id="PTHR16524:SF2">
    <property type="entry name" value="CELL DEATH REGULATOR AVEN"/>
    <property type="match status" value="1"/>
</dbReference>
<name>A0A0D2U8E2_CAPO3</name>
<dbReference type="GO" id="GO:0010972">
    <property type="term" value="P:negative regulation of G2/M transition of mitotic cell cycle"/>
    <property type="evidence" value="ECO:0007669"/>
    <property type="project" value="TreeGrafter"/>
</dbReference>
<reference evidence="3" key="1">
    <citation type="submission" date="2011-02" db="EMBL/GenBank/DDBJ databases">
        <title>The Genome Sequence of Capsaspora owczarzaki ATCC 30864.</title>
        <authorList>
            <person name="Russ C."/>
            <person name="Cuomo C."/>
            <person name="Burger G."/>
            <person name="Gray M.W."/>
            <person name="Holland P.W.H."/>
            <person name="King N."/>
            <person name="Lang F.B.F."/>
            <person name="Roger A.J."/>
            <person name="Ruiz-Trillo I."/>
            <person name="Young S.K."/>
            <person name="Zeng Q."/>
            <person name="Gargeya S."/>
            <person name="Alvarado L."/>
            <person name="Berlin A."/>
            <person name="Chapman S.B."/>
            <person name="Chen Z."/>
            <person name="Freedman E."/>
            <person name="Gellesch M."/>
            <person name="Goldberg J."/>
            <person name="Griggs A."/>
            <person name="Gujja S."/>
            <person name="Heilman E."/>
            <person name="Heiman D."/>
            <person name="Howarth C."/>
            <person name="Mehta T."/>
            <person name="Neiman D."/>
            <person name="Pearson M."/>
            <person name="Roberts A."/>
            <person name="Saif S."/>
            <person name="Shea T."/>
            <person name="Shenoy N."/>
            <person name="Sisk P."/>
            <person name="Stolte C."/>
            <person name="Sykes S."/>
            <person name="White J."/>
            <person name="Yandava C."/>
            <person name="Haas B."/>
            <person name="Nusbaum C."/>
            <person name="Birren B."/>
        </authorList>
    </citation>
    <scope>NUCLEOTIDE SEQUENCE</scope>
    <source>
        <strain evidence="3">ATCC 30864</strain>
    </source>
</reference>
<dbReference type="InParanoid" id="A0A0D2U8E2"/>
<dbReference type="EMBL" id="KE346362">
    <property type="protein sequence ID" value="KJE91366.1"/>
    <property type="molecule type" value="Genomic_DNA"/>
</dbReference>
<evidence type="ECO:0000313" key="2">
    <source>
        <dbReference type="EMBL" id="KJE91366.1"/>
    </source>
</evidence>
<organism evidence="2 3">
    <name type="scientific">Capsaspora owczarzaki (strain ATCC 30864)</name>
    <dbReference type="NCBI Taxonomy" id="595528"/>
    <lineage>
        <taxon>Eukaryota</taxon>
        <taxon>Filasterea</taxon>
        <taxon>Capsaspora</taxon>
    </lineage>
</organism>
<evidence type="ECO:0000256" key="1">
    <source>
        <dbReference type="SAM" id="MobiDB-lite"/>
    </source>
</evidence>